<evidence type="ECO:0000256" key="4">
    <source>
        <dbReference type="ARBA" id="ARBA00023316"/>
    </source>
</evidence>
<comment type="catalytic activity">
    <reaction evidence="1">
        <text>Hydrolyzes the link between N-acetylmuramoyl residues and L-amino acid residues in certain cell-wall glycopeptides.</text>
        <dbReference type="EC" id="3.5.1.28"/>
    </reaction>
</comment>
<dbReference type="GO" id="GO:0009253">
    <property type="term" value="P:peptidoglycan catabolic process"/>
    <property type="evidence" value="ECO:0007669"/>
    <property type="project" value="InterPro"/>
</dbReference>
<evidence type="ECO:0000259" key="6">
    <source>
        <dbReference type="SMART" id="SM00644"/>
    </source>
</evidence>
<dbReference type="SUPFAM" id="SSF55846">
    <property type="entry name" value="N-acetylmuramoyl-L-alanine amidase-like"/>
    <property type="match status" value="1"/>
</dbReference>
<sequence>MLAVSYLESRWDANGGEPSVAAGYGPMHLVDIAAARADTARHPAAARADTAGRHAEDDRGGRRRSPVPRTGGAGTVPTRTVPTRAMQAGTRSTGTVVAGTVAMAARLTGIAPERLRRDPDANVLGGAALLARHQAELGAPASGDPADWYGAVARYSGAPDAGTARRFAGEVFEVIRAGAARTTDDGRQVSLPAAPEIAPHMERAGRPERGAAECPRTLACAWVPAPYQRLSAAPGDYGNHDVSDRPRSQRISYIVVHDTEASYATTLKLVRDPAYVSWHYTIRSADGQVVQHVRTGDAAWHAGNWYVNTKSIGIEHEGFLARGGRWYTEAMYRSSARLVRYLARRYGIPLDRAHILGHDNVPGTLPETVRTMHTDPGPYWDWGHYFELLGRPFEATAGAGGGLVTIRTDYPRHRPRYTGCGGAGTDCPPHGSASVWLRTEPREDAPLVRDAGRSAGPSTFDVYDHGARATTGQQFAVAGRRGEWTAIWYLGRRAWFHNPPDRPTAVHARGYVVTPRAGRPQVPVYGRAYPEPAAYPKGIPVQKIVPLQYAIGAGQRYAVGLATRGEYYYAASFDPAGHRVIRGDTVYYQIQFGHRVAFVMADDVDVLPSAFRTPG</sequence>
<dbReference type="CDD" id="cd06583">
    <property type="entry name" value="PGRP"/>
    <property type="match status" value="1"/>
</dbReference>
<feature type="region of interest" description="Disordered" evidence="5">
    <location>
        <begin position="40"/>
        <end position="79"/>
    </location>
</feature>
<feature type="domain" description="N-acetylmuramoyl-L-alanine amidase" evidence="6">
    <location>
        <begin position="237"/>
        <end position="377"/>
    </location>
</feature>
<dbReference type="GO" id="GO:0009254">
    <property type="term" value="P:peptidoglycan turnover"/>
    <property type="evidence" value="ECO:0007669"/>
    <property type="project" value="TreeGrafter"/>
</dbReference>
<accession>A0A919V1K8</accession>
<dbReference type="GO" id="GO:0071555">
    <property type="term" value="P:cell wall organization"/>
    <property type="evidence" value="ECO:0007669"/>
    <property type="project" value="UniProtKB-KW"/>
</dbReference>
<dbReference type="EMBL" id="BOOU01000089">
    <property type="protein sequence ID" value="GII81191.1"/>
    <property type="molecule type" value="Genomic_DNA"/>
</dbReference>
<dbReference type="SMART" id="SM00644">
    <property type="entry name" value="Ami_2"/>
    <property type="match status" value="1"/>
</dbReference>
<keyword evidence="8" id="KW-1185">Reference proteome</keyword>
<name>A0A919V1K8_9ACTN</name>
<feature type="compositionally biased region" description="Low complexity" evidence="5">
    <location>
        <begin position="40"/>
        <end position="49"/>
    </location>
</feature>
<comment type="caution">
    <text evidence="7">The sequence shown here is derived from an EMBL/GenBank/DDBJ whole genome shotgun (WGS) entry which is preliminary data.</text>
</comment>
<dbReference type="InterPro" id="IPR051206">
    <property type="entry name" value="NAMLAA_amidase_2"/>
</dbReference>
<dbReference type="Gene3D" id="3.40.80.10">
    <property type="entry name" value="Peptidoglycan recognition protein-like"/>
    <property type="match status" value="1"/>
</dbReference>
<dbReference type="PANTHER" id="PTHR30417">
    <property type="entry name" value="N-ACETYLMURAMOYL-L-ALANINE AMIDASE AMID"/>
    <property type="match status" value="1"/>
</dbReference>
<dbReference type="Pfam" id="PF01510">
    <property type="entry name" value="Amidase_2"/>
    <property type="match status" value="1"/>
</dbReference>
<evidence type="ECO:0000256" key="3">
    <source>
        <dbReference type="ARBA" id="ARBA00022801"/>
    </source>
</evidence>
<organism evidence="7 8">
    <name type="scientific">Sphaerisporangium rufum</name>
    <dbReference type="NCBI Taxonomy" id="1381558"/>
    <lineage>
        <taxon>Bacteria</taxon>
        <taxon>Bacillati</taxon>
        <taxon>Actinomycetota</taxon>
        <taxon>Actinomycetes</taxon>
        <taxon>Streptosporangiales</taxon>
        <taxon>Streptosporangiaceae</taxon>
        <taxon>Sphaerisporangium</taxon>
    </lineage>
</organism>
<dbReference type="GO" id="GO:0008745">
    <property type="term" value="F:N-acetylmuramoyl-L-alanine amidase activity"/>
    <property type="evidence" value="ECO:0007669"/>
    <property type="project" value="UniProtKB-EC"/>
</dbReference>
<protein>
    <recommendedName>
        <fullName evidence="2">N-acetylmuramoyl-L-alanine amidase</fullName>
        <ecNumber evidence="2">3.5.1.28</ecNumber>
    </recommendedName>
</protein>
<keyword evidence="4" id="KW-0961">Cell wall biogenesis/degradation</keyword>
<evidence type="ECO:0000256" key="2">
    <source>
        <dbReference type="ARBA" id="ARBA00011901"/>
    </source>
</evidence>
<evidence type="ECO:0000256" key="5">
    <source>
        <dbReference type="SAM" id="MobiDB-lite"/>
    </source>
</evidence>
<dbReference type="InterPro" id="IPR002502">
    <property type="entry name" value="Amidase_domain"/>
</dbReference>
<dbReference type="EC" id="3.5.1.28" evidence="2"/>
<dbReference type="InterPro" id="IPR036505">
    <property type="entry name" value="Amidase/PGRP_sf"/>
</dbReference>
<evidence type="ECO:0000256" key="1">
    <source>
        <dbReference type="ARBA" id="ARBA00001561"/>
    </source>
</evidence>
<dbReference type="PANTHER" id="PTHR30417:SF1">
    <property type="entry name" value="N-ACETYLMURAMOYL-L-ALANINE AMIDASE AMID"/>
    <property type="match status" value="1"/>
</dbReference>
<dbReference type="AlphaFoldDB" id="A0A919V1K8"/>
<dbReference type="Proteomes" id="UP000655287">
    <property type="component" value="Unassembled WGS sequence"/>
</dbReference>
<feature type="compositionally biased region" description="Basic and acidic residues" evidence="5">
    <location>
        <begin position="50"/>
        <end position="60"/>
    </location>
</feature>
<keyword evidence="3" id="KW-0378">Hydrolase</keyword>
<evidence type="ECO:0000313" key="8">
    <source>
        <dbReference type="Proteomes" id="UP000655287"/>
    </source>
</evidence>
<dbReference type="FunFam" id="3.40.80.10:FF:000006">
    <property type="entry name" value="N-acetylmuramoyl-L-alanine amidase"/>
    <property type="match status" value="1"/>
</dbReference>
<proteinExistence type="predicted"/>
<gene>
    <name evidence="7" type="ORF">Sru01_61730</name>
</gene>
<evidence type="ECO:0000313" key="7">
    <source>
        <dbReference type="EMBL" id="GII81191.1"/>
    </source>
</evidence>
<reference evidence="7" key="1">
    <citation type="submission" date="2021-01" db="EMBL/GenBank/DDBJ databases">
        <title>Whole genome shotgun sequence of Sphaerisporangium rufum NBRC 109079.</title>
        <authorList>
            <person name="Komaki H."/>
            <person name="Tamura T."/>
        </authorList>
    </citation>
    <scope>NUCLEOTIDE SEQUENCE</scope>
    <source>
        <strain evidence="7">NBRC 109079</strain>
    </source>
</reference>